<proteinExistence type="inferred from homology"/>
<keyword evidence="4 7" id="KW-0812">Transmembrane</keyword>
<dbReference type="GO" id="GO:0015099">
    <property type="term" value="F:nickel cation transmembrane transporter activity"/>
    <property type="evidence" value="ECO:0007669"/>
    <property type="project" value="InterPro"/>
</dbReference>
<protein>
    <submittedName>
        <fullName evidence="9">OLIGOPEPTIDE ABC TRANSPORTER PERMEASE</fullName>
    </submittedName>
</protein>
<dbReference type="InterPro" id="IPR053474">
    <property type="entry name" value="Staphylopine_ABC_permease"/>
</dbReference>
<feature type="transmembrane region" description="Helical" evidence="7">
    <location>
        <begin position="75"/>
        <end position="101"/>
    </location>
</feature>
<feature type="transmembrane region" description="Helical" evidence="7">
    <location>
        <begin position="121"/>
        <end position="144"/>
    </location>
</feature>
<dbReference type="KEGG" id="wsu:WS0986"/>
<sequence>MVSFIRQDKLGAMALAILLVVFIMGIFASFFALHDPLEQNILMKFAGVSMEYPFGTDHLGRCIYSRMVFGIQNTVFLALLTMVCAIVIGVLVGIVAGYYGGVVDEVIMRFCDVMLSFPSQVMILAIVGIMGVGIENIIIANILIKWTWYARMIRGIVVSYAHKNYVLYAKTIGKSDSFIISRHLVPSITSEIIILGTLDIGWVIINISTLSFLGLGIQPPFPEWGAMLGEAKNTLITQPAQMIAPGMAILTVVACFNILGDSLRDILDPKRHNR</sequence>
<evidence type="ECO:0000259" key="8">
    <source>
        <dbReference type="PROSITE" id="PS50928"/>
    </source>
</evidence>
<dbReference type="PROSITE" id="PS50928">
    <property type="entry name" value="ABC_TM1"/>
    <property type="match status" value="1"/>
</dbReference>
<dbReference type="PANTHER" id="PTHR43386">
    <property type="entry name" value="OLIGOPEPTIDE TRANSPORT SYSTEM PERMEASE PROTEIN APPC"/>
    <property type="match status" value="1"/>
</dbReference>
<dbReference type="STRING" id="273121.WS0986"/>
<dbReference type="Proteomes" id="UP000000422">
    <property type="component" value="Chromosome"/>
</dbReference>
<organism evidence="10">
    <name type="scientific">Wolinella succinogenes (strain ATCC 29543 / DSM 1740 / CCUG 13145 / JCM 31913 / LMG 7466 / NCTC 11488 / FDC 602W)</name>
    <name type="common">Vibrio succinogenes</name>
    <dbReference type="NCBI Taxonomy" id="273121"/>
    <lineage>
        <taxon>Bacteria</taxon>
        <taxon>Pseudomonadati</taxon>
        <taxon>Campylobacterota</taxon>
        <taxon>Epsilonproteobacteria</taxon>
        <taxon>Campylobacterales</taxon>
        <taxon>Helicobacteraceae</taxon>
        <taxon>Wolinella</taxon>
    </lineage>
</organism>
<dbReference type="Gene3D" id="1.10.3720.10">
    <property type="entry name" value="MetI-like"/>
    <property type="match status" value="1"/>
</dbReference>
<dbReference type="InterPro" id="IPR035906">
    <property type="entry name" value="MetI-like_sf"/>
</dbReference>
<dbReference type="NCBIfam" id="TIGR02790">
    <property type="entry name" value="nickel_nikC"/>
    <property type="match status" value="1"/>
</dbReference>
<evidence type="ECO:0000313" key="9">
    <source>
        <dbReference type="EMBL" id="CAE10089.1"/>
    </source>
</evidence>
<evidence type="ECO:0000256" key="5">
    <source>
        <dbReference type="ARBA" id="ARBA00022989"/>
    </source>
</evidence>
<feature type="transmembrane region" description="Helical" evidence="7">
    <location>
        <begin position="192"/>
        <end position="217"/>
    </location>
</feature>
<keyword evidence="5 7" id="KW-1133">Transmembrane helix</keyword>
<evidence type="ECO:0000313" key="10">
    <source>
        <dbReference type="Proteomes" id="UP000000422"/>
    </source>
</evidence>
<dbReference type="CDD" id="cd06261">
    <property type="entry name" value="TM_PBP2"/>
    <property type="match status" value="1"/>
</dbReference>
<dbReference type="Pfam" id="PF00528">
    <property type="entry name" value="BPD_transp_1"/>
    <property type="match status" value="1"/>
</dbReference>
<comment type="subcellular location">
    <subcellularLocation>
        <location evidence="1 7">Cell membrane</location>
        <topology evidence="1 7">Multi-pass membrane protein</topology>
    </subcellularLocation>
</comment>
<feature type="transmembrane region" description="Helical" evidence="7">
    <location>
        <begin position="12"/>
        <end position="33"/>
    </location>
</feature>
<dbReference type="RefSeq" id="WP_011138883.1">
    <property type="nucleotide sequence ID" value="NC_005090.1"/>
</dbReference>
<evidence type="ECO:0000256" key="6">
    <source>
        <dbReference type="ARBA" id="ARBA00023136"/>
    </source>
</evidence>
<dbReference type="InterPro" id="IPR014157">
    <property type="entry name" value="Nickel_NikC"/>
</dbReference>
<dbReference type="InterPro" id="IPR000515">
    <property type="entry name" value="MetI-like"/>
</dbReference>
<feature type="transmembrane region" description="Helical" evidence="7">
    <location>
        <begin position="242"/>
        <end position="260"/>
    </location>
</feature>
<dbReference type="EMBL" id="BX571659">
    <property type="protein sequence ID" value="CAE10089.1"/>
    <property type="molecule type" value="Genomic_DNA"/>
</dbReference>
<evidence type="ECO:0000256" key="1">
    <source>
        <dbReference type="ARBA" id="ARBA00004651"/>
    </source>
</evidence>
<dbReference type="NCBIfam" id="NF045473">
    <property type="entry name" value="Opp1C"/>
    <property type="match status" value="1"/>
</dbReference>
<evidence type="ECO:0000256" key="2">
    <source>
        <dbReference type="ARBA" id="ARBA00022448"/>
    </source>
</evidence>
<name>Q7M9E1_WOLSU</name>
<evidence type="ECO:0000256" key="7">
    <source>
        <dbReference type="RuleBase" id="RU363032"/>
    </source>
</evidence>
<reference evidence="9 10" key="1">
    <citation type="journal article" date="2003" name="Proc. Natl. Acad. Sci. U.S.A.">
        <title>Complete genome sequence and analysis of Wolinella succinogenes.</title>
        <authorList>
            <person name="Baar C."/>
            <person name="Eppinger M."/>
            <person name="Raddatz G."/>
            <person name="Simon JM."/>
            <person name="Lanz C."/>
            <person name="Klimmek O."/>
            <person name="Nandakumar R."/>
            <person name="Gross R."/>
            <person name="Rosinus A."/>
            <person name="Keller H."/>
            <person name="Jagtap P."/>
            <person name="Linke B."/>
            <person name="Meyer F."/>
            <person name="Lederer H."/>
            <person name="Schuster S.C."/>
        </authorList>
    </citation>
    <scope>NUCLEOTIDE SEQUENCE [LARGE SCALE GENOMIC DNA]</scope>
    <source>
        <strain evidence="10">ATCC 29543 / DSM 1740 / CCUG 13145 / JCM 31913 / LMG 7466 / NCTC 11488 / FDC 602W</strain>
    </source>
</reference>
<feature type="domain" description="ABC transmembrane type-1" evidence="8">
    <location>
        <begin position="71"/>
        <end position="260"/>
    </location>
</feature>
<dbReference type="PANTHER" id="PTHR43386:SF1">
    <property type="entry name" value="D,D-DIPEPTIDE TRANSPORT SYSTEM PERMEASE PROTEIN DDPC-RELATED"/>
    <property type="match status" value="1"/>
</dbReference>
<keyword evidence="3" id="KW-1003">Cell membrane</keyword>
<evidence type="ECO:0000256" key="4">
    <source>
        <dbReference type="ARBA" id="ARBA00022692"/>
    </source>
</evidence>
<dbReference type="GO" id="GO:0005886">
    <property type="term" value="C:plasma membrane"/>
    <property type="evidence" value="ECO:0007669"/>
    <property type="project" value="UniProtKB-SubCell"/>
</dbReference>
<dbReference type="HOGENOM" id="CLU_028518_5_3_7"/>
<keyword evidence="2 7" id="KW-0813">Transport</keyword>
<gene>
    <name evidence="9" type="ordered locus">WS0986</name>
</gene>
<dbReference type="SUPFAM" id="SSF161098">
    <property type="entry name" value="MetI-like"/>
    <property type="match status" value="1"/>
</dbReference>
<evidence type="ECO:0000256" key="3">
    <source>
        <dbReference type="ARBA" id="ARBA00022475"/>
    </source>
</evidence>
<dbReference type="AlphaFoldDB" id="Q7M9E1"/>
<accession>Q7M9E1</accession>
<dbReference type="eggNOG" id="COG1173">
    <property type="taxonomic scope" value="Bacteria"/>
</dbReference>
<keyword evidence="10" id="KW-1185">Reference proteome</keyword>
<comment type="similarity">
    <text evidence="7">Belongs to the binding-protein-dependent transport system permease family.</text>
</comment>
<keyword evidence="6 7" id="KW-0472">Membrane</keyword>
<dbReference type="InterPro" id="IPR050366">
    <property type="entry name" value="BP-dependent_transpt_permease"/>
</dbReference>